<dbReference type="Proteomes" id="UP000053989">
    <property type="component" value="Unassembled WGS sequence"/>
</dbReference>
<organism evidence="1 2">
    <name type="scientific">Scleroderma citrinum Foug A</name>
    <dbReference type="NCBI Taxonomy" id="1036808"/>
    <lineage>
        <taxon>Eukaryota</taxon>
        <taxon>Fungi</taxon>
        <taxon>Dikarya</taxon>
        <taxon>Basidiomycota</taxon>
        <taxon>Agaricomycotina</taxon>
        <taxon>Agaricomycetes</taxon>
        <taxon>Agaricomycetidae</taxon>
        <taxon>Boletales</taxon>
        <taxon>Sclerodermatineae</taxon>
        <taxon>Sclerodermataceae</taxon>
        <taxon>Scleroderma</taxon>
    </lineage>
</organism>
<dbReference type="AlphaFoldDB" id="A0A0C3EBX9"/>
<proteinExistence type="predicted"/>
<accession>A0A0C3EBX9</accession>
<gene>
    <name evidence="1" type="ORF">SCLCIDRAFT_1211827</name>
</gene>
<reference evidence="2" key="2">
    <citation type="submission" date="2015-01" db="EMBL/GenBank/DDBJ databases">
        <title>Evolutionary Origins and Diversification of the Mycorrhizal Mutualists.</title>
        <authorList>
            <consortium name="DOE Joint Genome Institute"/>
            <consortium name="Mycorrhizal Genomics Consortium"/>
            <person name="Kohler A."/>
            <person name="Kuo A."/>
            <person name="Nagy L.G."/>
            <person name="Floudas D."/>
            <person name="Copeland A."/>
            <person name="Barry K.W."/>
            <person name="Cichocki N."/>
            <person name="Veneault-Fourrey C."/>
            <person name="LaButti K."/>
            <person name="Lindquist E.A."/>
            <person name="Lipzen A."/>
            <person name="Lundell T."/>
            <person name="Morin E."/>
            <person name="Murat C."/>
            <person name="Riley R."/>
            <person name="Ohm R."/>
            <person name="Sun H."/>
            <person name="Tunlid A."/>
            <person name="Henrissat B."/>
            <person name="Grigoriev I.V."/>
            <person name="Hibbett D.S."/>
            <person name="Martin F."/>
        </authorList>
    </citation>
    <scope>NUCLEOTIDE SEQUENCE [LARGE SCALE GENOMIC DNA]</scope>
    <source>
        <strain evidence="2">Foug A</strain>
    </source>
</reference>
<evidence type="ECO:0000313" key="1">
    <source>
        <dbReference type="EMBL" id="KIM65829.1"/>
    </source>
</evidence>
<sequence>MWSHLKACSFPSGGRLHEATLSREIVPSFIIIYPLFPFERDSRKYEEAAVLLSFRRLYFLSVEFNRSHQYRSPDGPTTLILRTPRSLWTGMSSGRNHILVENV</sequence>
<evidence type="ECO:0000313" key="2">
    <source>
        <dbReference type="Proteomes" id="UP000053989"/>
    </source>
</evidence>
<protein>
    <submittedName>
        <fullName evidence="1">Uncharacterized protein</fullName>
    </submittedName>
</protein>
<reference evidence="1 2" key="1">
    <citation type="submission" date="2014-04" db="EMBL/GenBank/DDBJ databases">
        <authorList>
            <consortium name="DOE Joint Genome Institute"/>
            <person name="Kuo A."/>
            <person name="Kohler A."/>
            <person name="Nagy L.G."/>
            <person name="Floudas D."/>
            <person name="Copeland A."/>
            <person name="Barry K.W."/>
            <person name="Cichocki N."/>
            <person name="Veneault-Fourrey C."/>
            <person name="LaButti K."/>
            <person name="Lindquist E.A."/>
            <person name="Lipzen A."/>
            <person name="Lundell T."/>
            <person name="Morin E."/>
            <person name="Murat C."/>
            <person name="Sun H."/>
            <person name="Tunlid A."/>
            <person name="Henrissat B."/>
            <person name="Grigoriev I.V."/>
            <person name="Hibbett D.S."/>
            <person name="Martin F."/>
            <person name="Nordberg H.P."/>
            <person name="Cantor M.N."/>
            <person name="Hua S.X."/>
        </authorList>
    </citation>
    <scope>NUCLEOTIDE SEQUENCE [LARGE SCALE GENOMIC DNA]</scope>
    <source>
        <strain evidence="1 2">Foug A</strain>
    </source>
</reference>
<dbReference type="InParanoid" id="A0A0C3EBX9"/>
<dbReference type="EMBL" id="KN822020">
    <property type="protein sequence ID" value="KIM65829.1"/>
    <property type="molecule type" value="Genomic_DNA"/>
</dbReference>
<name>A0A0C3EBX9_9AGAM</name>
<keyword evidence="2" id="KW-1185">Reference proteome</keyword>
<dbReference type="HOGENOM" id="CLU_182450_0_0_1"/>